<proteinExistence type="predicted"/>
<dbReference type="SUPFAM" id="SSF52833">
    <property type="entry name" value="Thioredoxin-like"/>
    <property type="match status" value="1"/>
</dbReference>
<gene>
    <name evidence="2" type="ORF">L3049_08205</name>
</gene>
<protein>
    <submittedName>
        <fullName evidence="2">Thioredoxin family protein</fullName>
    </submittedName>
</protein>
<comment type="caution">
    <text evidence="2">The sequence shown here is derived from an EMBL/GenBank/DDBJ whole genome shotgun (WGS) entry which is preliminary data.</text>
</comment>
<keyword evidence="3" id="KW-1185">Reference proteome</keyword>
<dbReference type="Gene3D" id="3.40.30.10">
    <property type="entry name" value="Glutaredoxin"/>
    <property type="match status" value="1"/>
</dbReference>
<dbReference type="RefSeq" id="WP_275109323.1">
    <property type="nucleotide sequence ID" value="NZ_JAKJSC010000001.1"/>
</dbReference>
<dbReference type="Proteomes" id="UP001528920">
    <property type="component" value="Unassembled WGS sequence"/>
</dbReference>
<name>A0ABT5VU17_9BACT</name>
<accession>A0ABT5VU17</accession>
<feature type="domain" description="Thioredoxin" evidence="1">
    <location>
        <begin position="10"/>
        <end position="81"/>
    </location>
</feature>
<dbReference type="Pfam" id="PF00085">
    <property type="entry name" value="Thioredoxin"/>
    <property type="match status" value="1"/>
</dbReference>
<evidence type="ECO:0000259" key="1">
    <source>
        <dbReference type="Pfam" id="PF00085"/>
    </source>
</evidence>
<evidence type="ECO:0000313" key="3">
    <source>
        <dbReference type="Proteomes" id="UP001528920"/>
    </source>
</evidence>
<dbReference type="InterPro" id="IPR036249">
    <property type="entry name" value="Thioredoxin-like_sf"/>
</dbReference>
<sequence>MKLSLAILEKLKEERASFYIYFSAPNCGVCHVLAPKLKTLMAEHFPRLDAYEVDNSIQPEIAAQYSLFTNPSLLVFLDGKEFLRRSRVIGLGEVEGELKRPYQLFFE</sequence>
<reference evidence="2 3" key="1">
    <citation type="submission" date="2022-01" db="EMBL/GenBank/DDBJ databases">
        <title>Labilibaculum sp. nov, a marine bacterium isolated from Antarctica.</title>
        <authorList>
            <person name="Dai W."/>
        </authorList>
    </citation>
    <scope>NUCLEOTIDE SEQUENCE [LARGE SCALE GENOMIC DNA]</scope>
    <source>
        <strain evidence="2 3">DW002</strain>
    </source>
</reference>
<dbReference type="EMBL" id="JAKJSC010000001">
    <property type="protein sequence ID" value="MDE5417988.1"/>
    <property type="molecule type" value="Genomic_DNA"/>
</dbReference>
<dbReference type="CDD" id="cd02947">
    <property type="entry name" value="TRX_family"/>
    <property type="match status" value="1"/>
</dbReference>
<evidence type="ECO:0000313" key="2">
    <source>
        <dbReference type="EMBL" id="MDE5417988.1"/>
    </source>
</evidence>
<dbReference type="InterPro" id="IPR013766">
    <property type="entry name" value="Thioredoxin_domain"/>
</dbReference>
<organism evidence="2 3">
    <name type="scientific">Paralabilibaculum antarcticum</name>
    <dbReference type="NCBI Taxonomy" id="2912572"/>
    <lineage>
        <taxon>Bacteria</taxon>
        <taxon>Pseudomonadati</taxon>
        <taxon>Bacteroidota</taxon>
        <taxon>Bacteroidia</taxon>
        <taxon>Marinilabiliales</taxon>
        <taxon>Marinifilaceae</taxon>
        <taxon>Paralabilibaculum</taxon>
    </lineage>
</organism>